<evidence type="ECO:0000313" key="1">
    <source>
        <dbReference type="EMBL" id="GLI34718.1"/>
    </source>
</evidence>
<dbReference type="PANTHER" id="PTHR39338">
    <property type="entry name" value="BLL5662 PROTEIN-RELATED"/>
    <property type="match status" value="1"/>
</dbReference>
<gene>
    <name evidence="1" type="ORF">DAMNIGENAA_21510</name>
</gene>
<dbReference type="PANTHER" id="PTHR39338:SF7">
    <property type="entry name" value="BLL6692 PROTEIN"/>
    <property type="match status" value="1"/>
</dbReference>
<dbReference type="AlphaFoldDB" id="A0A9W6D523"/>
<organism evidence="1 2">
    <name type="scientific">Desulforhabdus amnigena</name>
    <dbReference type="NCBI Taxonomy" id="40218"/>
    <lineage>
        <taxon>Bacteria</taxon>
        <taxon>Pseudomonadati</taxon>
        <taxon>Thermodesulfobacteriota</taxon>
        <taxon>Syntrophobacteria</taxon>
        <taxon>Syntrophobacterales</taxon>
        <taxon>Syntrophobacteraceae</taxon>
        <taxon>Desulforhabdus</taxon>
    </lineage>
</organism>
<comment type="caution">
    <text evidence="1">The sequence shown here is derived from an EMBL/GenBank/DDBJ whole genome shotgun (WGS) entry which is preliminary data.</text>
</comment>
<evidence type="ECO:0000313" key="2">
    <source>
        <dbReference type="Proteomes" id="UP001144372"/>
    </source>
</evidence>
<name>A0A9W6D523_9BACT</name>
<sequence length="401" mass="45809">MIGFIYQLKEAGIPVSVQYILEFYRALRRGLAPDLDRLFLLARLIFVKHVEHYDLFEQAFRAFFLGADGIENPAGWEDLMAGKPFQDWLRDEMESGRLSPEALQEMETEELLARFWETVLAQQGEHHGGNTWVGTRGTSLFGHSGRKGGGVRVYGKGLYGTAQKVIEKRGFVNYSEKSTLAAVNLGQVLTSLRSLRPTGPEVELDIDATIARTARNGGEIELIFRRELRNRLRLVILLDNGGYSMMPHVALVKTVFNKIRGLFRDVNTYYFHNCVYGVVYRDLLRTEPLKWDAFLGESKSTRLIVIGDANMAPSELMAAYGSLDIHTTERRPGWEWLKEMREAFPASVWLNPIPRDRWEWHSTTISRIGRLFHMEDLTLAGIKNAVEHLNLQGSEFDRRMG</sequence>
<dbReference type="Proteomes" id="UP001144372">
    <property type="component" value="Unassembled WGS sequence"/>
</dbReference>
<keyword evidence="2" id="KW-1185">Reference proteome</keyword>
<reference evidence="1" key="1">
    <citation type="submission" date="2022-12" db="EMBL/GenBank/DDBJ databases">
        <title>Reference genome sequencing for broad-spectrum identification of bacterial and archaeal isolates by mass spectrometry.</title>
        <authorList>
            <person name="Sekiguchi Y."/>
            <person name="Tourlousse D.M."/>
        </authorList>
    </citation>
    <scope>NUCLEOTIDE SEQUENCE</scope>
    <source>
        <strain evidence="1">ASRB1</strain>
    </source>
</reference>
<accession>A0A9W6D523</accession>
<evidence type="ECO:0008006" key="3">
    <source>
        <dbReference type="Google" id="ProtNLM"/>
    </source>
</evidence>
<dbReference type="RefSeq" id="WP_281794124.1">
    <property type="nucleotide sequence ID" value="NZ_BSDR01000001.1"/>
</dbReference>
<protein>
    <recommendedName>
        <fullName evidence="3">VWA containing CoxE family protein</fullName>
    </recommendedName>
</protein>
<dbReference type="EMBL" id="BSDR01000001">
    <property type="protein sequence ID" value="GLI34718.1"/>
    <property type="molecule type" value="Genomic_DNA"/>
</dbReference>
<proteinExistence type="predicted"/>